<keyword evidence="1" id="KW-0812">Transmembrane</keyword>
<evidence type="ECO:0000256" key="1">
    <source>
        <dbReference type="SAM" id="Phobius"/>
    </source>
</evidence>
<keyword evidence="1" id="KW-1133">Transmembrane helix</keyword>
<gene>
    <name evidence="2" type="ORF">ASU35_08980</name>
</gene>
<dbReference type="AlphaFoldDB" id="A0A0V8QG76"/>
<organism evidence="2 3">
    <name type="scientific">Acetivibrio ethanolgignens</name>
    <dbReference type="NCBI Taxonomy" id="290052"/>
    <lineage>
        <taxon>Bacteria</taxon>
        <taxon>Bacillati</taxon>
        <taxon>Bacillota</taxon>
        <taxon>Clostridia</taxon>
        <taxon>Eubacteriales</taxon>
        <taxon>Oscillospiraceae</taxon>
        <taxon>Acetivibrio</taxon>
    </lineage>
</organism>
<reference evidence="2 3" key="1">
    <citation type="submission" date="2015-11" db="EMBL/GenBank/DDBJ databases">
        <title>Butyribacter intestini gen. nov., sp. nov., a butyric acid-producing bacterium of the family Lachnospiraceae isolated from the human faeces.</title>
        <authorList>
            <person name="Zou Y."/>
            <person name="Xue W."/>
            <person name="Luo G."/>
            <person name="Lv M."/>
        </authorList>
    </citation>
    <scope>NUCLEOTIDE SEQUENCE [LARGE SCALE GENOMIC DNA]</scope>
    <source>
        <strain evidence="2 3">ACET-33324</strain>
    </source>
</reference>
<feature type="transmembrane region" description="Helical" evidence="1">
    <location>
        <begin position="101"/>
        <end position="123"/>
    </location>
</feature>
<feature type="transmembrane region" description="Helical" evidence="1">
    <location>
        <begin position="182"/>
        <end position="204"/>
    </location>
</feature>
<protein>
    <recommendedName>
        <fullName evidence="4">DUF2812 domain-containing protein</fullName>
    </recommendedName>
</protein>
<proteinExistence type="predicted"/>
<dbReference type="EMBL" id="LNAM01000135">
    <property type="protein sequence ID" value="KSV59450.1"/>
    <property type="molecule type" value="Genomic_DNA"/>
</dbReference>
<feature type="transmembrane region" description="Helical" evidence="1">
    <location>
        <begin position="143"/>
        <end position="162"/>
    </location>
</feature>
<keyword evidence="3" id="KW-1185">Reference proteome</keyword>
<name>A0A0V8QG76_9FIRM</name>
<evidence type="ECO:0000313" key="2">
    <source>
        <dbReference type="EMBL" id="KSV59450.1"/>
    </source>
</evidence>
<dbReference type="RefSeq" id="WP_058352349.1">
    <property type="nucleotide sequence ID" value="NZ_CABMMD010000135.1"/>
</dbReference>
<sequence>MKRMEVFHLLSCLGIADANYYYRGMAKRGWMLEKHNKGFDYFIRQENSEAEKLFAFPVGSTELSEQDMERADLKLLAKNKNYHIYLGDSVAGMRLFTGEHFGTVSILKLAALLVYPLACYYLLRGFSGYTASISEQWLRLLSLCTIGIIEICFLWSCIVDFLELRYIKKYNRLWERNCWRYGFSVALTYLANVAQLILIAIILYKPMLWSLK</sequence>
<comment type="caution">
    <text evidence="2">The sequence shown here is derived from an EMBL/GenBank/DDBJ whole genome shotgun (WGS) entry which is preliminary data.</text>
</comment>
<dbReference type="Proteomes" id="UP000054874">
    <property type="component" value="Unassembled WGS sequence"/>
</dbReference>
<evidence type="ECO:0008006" key="4">
    <source>
        <dbReference type="Google" id="ProtNLM"/>
    </source>
</evidence>
<keyword evidence="1" id="KW-0472">Membrane</keyword>
<evidence type="ECO:0000313" key="3">
    <source>
        <dbReference type="Proteomes" id="UP000054874"/>
    </source>
</evidence>
<accession>A0A0V8QG76</accession>